<feature type="compositionally biased region" description="Basic and acidic residues" evidence="1">
    <location>
        <begin position="7"/>
        <end position="19"/>
    </location>
</feature>
<protein>
    <submittedName>
        <fullName evidence="2">Uncharacterized protein</fullName>
    </submittedName>
</protein>
<organism evidence="2 3">
    <name type="scientific">Prorocentrum cordatum</name>
    <dbReference type="NCBI Taxonomy" id="2364126"/>
    <lineage>
        <taxon>Eukaryota</taxon>
        <taxon>Sar</taxon>
        <taxon>Alveolata</taxon>
        <taxon>Dinophyceae</taxon>
        <taxon>Prorocentrales</taxon>
        <taxon>Prorocentraceae</taxon>
        <taxon>Prorocentrum</taxon>
    </lineage>
</organism>
<feature type="region of interest" description="Disordered" evidence="1">
    <location>
        <begin position="81"/>
        <end position="103"/>
    </location>
</feature>
<gene>
    <name evidence="2" type="ORF">PCOR1329_LOCUS54557</name>
</gene>
<evidence type="ECO:0000313" key="2">
    <source>
        <dbReference type="EMBL" id="CAK0867681.1"/>
    </source>
</evidence>
<dbReference type="EMBL" id="CAUYUJ010016670">
    <property type="protein sequence ID" value="CAK0867681.1"/>
    <property type="molecule type" value="Genomic_DNA"/>
</dbReference>
<reference evidence="2" key="1">
    <citation type="submission" date="2023-10" db="EMBL/GenBank/DDBJ databases">
        <authorList>
            <person name="Chen Y."/>
            <person name="Shah S."/>
            <person name="Dougan E. K."/>
            <person name="Thang M."/>
            <person name="Chan C."/>
        </authorList>
    </citation>
    <scope>NUCLEOTIDE SEQUENCE [LARGE SCALE GENOMIC DNA]</scope>
</reference>
<comment type="caution">
    <text evidence="2">The sequence shown here is derived from an EMBL/GenBank/DDBJ whole genome shotgun (WGS) entry which is preliminary data.</text>
</comment>
<name>A0ABN9V703_9DINO</name>
<dbReference type="Proteomes" id="UP001189429">
    <property type="component" value="Unassembled WGS sequence"/>
</dbReference>
<keyword evidence="3" id="KW-1185">Reference proteome</keyword>
<sequence>MASYRSQADRPAEGGRGEEAEGVGALAAALLGRLQQQARPSVAPLTTPVQRLASGPWGVRSRLDFKVSGFSSALAPECLVSAPGPSGTDLGRRAASDGSPEGAHKWILSLGARRLKGSAGRK</sequence>
<accession>A0ABN9V703</accession>
<proteinExistence type="predicted"/>
<evidence type="ECO:0000256" key="1">
    <source>
        <dbReference type="SAM" id="MobiDB-lite"/>
    </source>
</evidence>
<feature type="region of interest" description="Disordered" evidence="1">
    <location>
        <begin position="1"/>
        <end position="21"/>
    </location>
</feature>
<evidence type="ECO:0000313" key="3">
    <source>
        <dbReference type="Proteomes" id="UP001189429"/>
    </source>
</evidence>